<dbReference type="Proteomes" id="UP000664032">
    <property type="component" value="Unassembled WGS sequence"/>
</dbReference>
<name>A0ACB8H518_PSICU</name>
<keyword evidence="1" id="KW-0413">Isomerase</keyword>
<dbReference type="EMBL" id="JAFIQS020000004">
    <property type="protein sequence ID" value="KAH9483085.1"/>
    <property type="molecule type" value="Genomic_DNA"/>
</dbReference>
<proteinExistence type="predicted"/>
<keyword evidence="2" id="KW-1185">Reference proteome</keyword>
<organism evidence="1 2">
    <name type="scientific">Psilocybe cubensis</name>
    <name type="common">Psychedelic mushroom</name>
    <name type="synonym">Stropharia cubensis</name>
    <dbReference type="NCBI Taxonomy" id="181762"/>
    <lineage>
        <taxon>Eukaryota</taxon>
        <taxon>Fungi</taxon>
        <taxon>Dikarya</taxon>
        <taxon>Basidiomycota</taxon>
        <taxon>Agaricomycotina</taxon>
        <taxon>Agaricomycetes</taxon>
        <taxon>Agaricomycetidae</taxon>
        <taxon>Agaricales</taxon>
        <taxon>Agaricineae</taxon>
        <taxon>Strophariaceae</taxon>
        <taxon>Psilocybe</taxon>
    </lineage>
</organism>
<comment type="caution">
    <text evidence="1">The sequence shown here is derived from an EMBL/GenBank/DDBJ whole genome shotgun (WGS) entry which is preliminary data.</text>
</comment>
<protein>
    <submittedName>
        <fullName evidence="1">C-8 sterol isomerase</fullName>
    </submittedName>
</protein>
<accession>A0ACB8H518</accession>
<evidence type="ECO:0000313" key="1">
    <source>
        <dbReference type="EMBL" id="KAH9483085.1"/>
    </source>
</evidence>
<reference evidence="1" key="1">
    <citation type="submission" date="2021-10" db="EMBL/GenBank/DDBJ databases">
        <title>Psilocybe cubensis genome.</title>
        <authorList>
            <person name="Mckernan K.J."/>
            <person name="Crawford S."/>
            <person name="Trippe A."/>
            <person name="Kane L.T."/>
            <person name="Mclaughlin S."/>
        </authorList>
    </citation>
    <scope>NUCLEOTIDE SEQUENCE</scope>
    <source>
        <strain evidence="1">MGC-MH-2018</strain>
    </source>
</reference>
<evidence type="ECO:0000313" key="2">
    <source>
        <dbReference type="Proteomes" id="UP000664032"/>
    </source>
</evidence>
<sequence length="254" mass="28365">MGSGQKNAKAKAKPPQNWLVTWGKRLGIFSILLATCAWLDTIKDRWYVLDTVLLHELAQSAIAASPNDTAGMISHIVKNLTETYPSNDIRLNTHEEWVFNNAGGAMGAMYIIHASITEYLIIFGTPLGTEGHSGVHTADDYFHILVGEQWAFEPGALVMERYTPGMVHLMPRGVVKQYKMHEGCWAMEYARGWIPLMLPFGFADTLTSTLDVGTLYNTVRITGREMIGNLLIGHYISRNHFTNIVSKLVEAKKI</sequence>
<gene>
    <name evidence="1" type="ORF">JR316_0005185</name>
</gene>